<proteinExistence type="predicted"/>
<name>A0AAN7WDW2_9PEZI</name>
<dbReference type="Proteomes" id="UP001310594">
    <property type="component" value="Unassembled WGS sequence"/>
</dbReference>
<dbReference type="PANTHER" id="PTHR39596:SF2">
    <property type="entry name" value="HET DOMAIN PROTEIN (AFU_ORTHOLOGUE AFUA_1G17550)-RELATED"/>
    <property type="match status" value="1"/>
</dbReference>
<evidence type="ECO:0008006" key="4">
    <source>
        <dbReference type="Google" id="ProtNLM"/>
    </source>
</evidence>
<sequence length="785" mass="88879">MHYAVVMFNLMDQTGPVALNSPYPEVLLSVRVMLEQYGSDLGALLQKTNPAASLTLPSLTVLWKLMLDEGWCIHHLRQLFATESAIALTQLCSLDRSHSRRAAHTHCLSSETCVGDNVAMEGFTGHHTSAGCECDHVPAPENAMLDMLESGHVPLLCVQRINRRFRLSYTRMRPQLNFVAISHLWADGLGNTEAHAIPNCQLERILEYATSIERVRRKRSNWPPQFMRRPLANCIMHESTQVFLWLDVYCVPLTRNENLAGLKLQAMGQMPFVYNSASSVLILDKELEANDPDIGKDLELWLRVSAYYRRYWTLQEAALAGLSGLYAVCGQRIVRVARSVEVHIPRYSGSDVKGSELIRVIFYALLERTLDQSDPRSYRSLRLVEVWNSLLGKTSTKRGELHAILANLLDISATTVLSLSPTDRIKAILHNYQRLPLDMIFSASSRVSEITNSDGHAPKLPDDRDRWLPHFPGGTPITLYRSGVGVDTHAWLNDDLLIPSTLPRLRLFKECSDLPQQGPFVLAQYNIWAEFTQPQGYTPPRASGPAYYLLHAHSEPATFASRGYQGNGARLILQKVTEGCHEQRRYSFIFDRPLVFGTLDARSQELGGAAAEIVVEEVKDRPSIIFECDAHQWPKAPFVRDFVSTRRRSYLALPFFGAIVCLALGASFGGGLGFKVWAKSSAENRRNPVFWVLLVFVYLFSMGFLSRSLSMVIEHQIHTFIWADSFRRNYEPNRPWVVRLDKAIRQAGPPTWRTLALRASLRPLIWFLEHATDFEQDPVPDWRSP</sequence>
<feature type="transmembrane region" description="Helical" evidence="1">
    <location>
        <begin position="689"/>
        <end position="706"/>
    </location>
</feature>
<comment type="caution">
    <text evidence="2">The sequence shown here is derived from an EMBL/GenBank/DDBJ whole genome shotgun (WGS) entry which is preliminary data.</text>
</comment>
<dbReference type="EMBL" id="JAVRQU010000004">
    <property type="protein sequence ID" value="KAK5704017.1"/>
    <property type="molecule type" value="Genomic_DNA"/>
</dbReference>
<keyword evidence="1" id="KW-1133">Transmembrane helix</keyword>
<accession>A0AAN7WDW2</accession>
<keyword evidence="1" id="KW-0472">Membrane</keyword>
<feature type="transmembrane region" description="Helical" evidence="1">
    <location>
        <begin position="650"/>
        <end position="669"/>
    </location>
</feature>
<evidence type="ECO:0000313" key="2">
    <source>
        <dbReference type="EMBL" id="KAK5704017.1"/>
    </source>
</evidence>
<organism evidence="2 3">
    <name type="scientific">Elasticomyces elasticus</name>
    <dbReference type="NCBI Taxonomy" id="574655"/>
    <lineage>
        <taxon>Eukaryota</taxon>
        <taxon>Fungi</taxon>
        <taxon>Dikarya</taxon>
        <taxon>Ascomycota</taxon>
        <taxon>Pezizomycotina</taxon>
        <taxon>Dothideomycetes</taxon>
        <taxon>Dothideomycetidae</taxon>
        <taxon>Mycosphaerellales</taxon>
        <taxon>Teratosphaeriaceae</taxon>
        <taxon>Elasticomyces</taxon>
    </lineage>
</organism>
<evidence type="ECO:0000313" key="3">
    <source>
        <dbReference type="Proteomes" id="UP001310594"/>
    </source>
</evidence>
<protein>
    <recommendedName>
        <fullName evidence="4">Heterokaryon incompatibility domain-containing protein</fullName>
    </recommendedName>
</protein>
<evidence type="ECO:0000256" key="1">
    <source>
        <dbReference type="SAM" id="Phobius"/>
    </source>
</evidence>
<dbReference type="AlphaFoldDB" id="A0AAN7WDW2"/>
<gene>
    <name evidence="2" type="ORF">LTR97_003030</name>
</gene>
<reference evidence="2" key="1">
    <citation type="submission" date="2023-08" db="EMBL/GenBank/DDBJ databases">
        <title>Black Yeasts Isolated from many extreme environments.</title>
        <authorList>
            <person name="Coleine C."/>
            <person name="Stajich J.E."/>
            <person name="Selbmann L."/>
        </authorList>
    </citation>
    <scope>NUCLEOTIDE SEQUENCE</scope>
    <source>
        <strain evidence="2">CCFEE 5810</strain>
    </source>
</reference>
<dbReference type="PANTHER" id="PTHR39596">
    <property type="match status" value="1"/>
</dbReference>
<keyword evidence="1" id="KW-0812">Transmembrane</keyword>